<keyword evidence="2" id="KW-1185">Reference proteome</keyword>
<protein>
    <submittedName>
        <fullName evidence="1">Uncharacterized protein</fullName>
    </submittedName>
</protein>
<dbReference type="RefSeq" id="WP_068668289.1">
    <property type="nucleotide sequence ID" value="NZ_LYPB01000083.1"/>
</dbReference>
<accession>A0A198A2S3</accession>
<proteinExistence type="predicted"/>
<evidence type="ECO:0000313" key="1">
    <source>
        <dbReference type="EMBL" id="OAS15407.1"/>
    </source>
</evidence>
<dbReference type="Proteomes" id="UP000078454">
    <property type="component" value="Unassembled WGS sequence"/>
</dbReference>
<dbReference type="STRING" id="1850517.A8708_04445"/>
<dbReference type="EMBL" id="LYPB01000083">
    <property type="protein sequence ID" value="OAS15407.1"/>
    <property type="molecule type" value="Genomic_DNA"/>
</dbReference>
<dbReference type="OrthoDB" id="9816071at2"/>
<sequence>MIYWYDYELPDNIYIQVLRQHIWEAVNNLFSDFPDESRELLDSYINHGLAPVKEIAHCDITYICNIIERHFSCDSFLHCRYVQDLARWCRRNEVQHLDLIKVAQNYTNSTYEMFIIIEWDRYRDKEIYEFDNYEEYERLKDVDIRSSFIFDTIKNVNLFYEKFIFIKQLSKNNYNYIRVLDIIIEENCNRNFHMGMYMLTMIMKEKNRICYIPRILFKNQLKDSERAKLIWGLIQQYHFDLRIQWILSWYEFVDVSIPNIDELLKSMDETEESFYLYFNGLDRYLPLKPDLFQRILEIITDKNSNNNSQIMVFRDLYKEHLSLLGGNIQLIKKSYLQQYIIQQHFDYGGLGFFEILKKDSKLLVEFIKEMYLRRNTRDISLITHSEFGFVWEIDGIEEEIIKVINVSIENELYYYGILDHICNIFLRIFLLNICQRQRTLL</sequence>
<dbReference type="AlphaFoldDB" id="A0A198A2S3"/>
<comment type="caution">
    <text evidence="1">The sequence shown here is derived from an EMBL/GenBank/DDBJ whole genome shotgun (WGS) entry which is preliminary data.</text>
</comment>
<name>A0A198A2S3_9BACL</name>
<reference evidence="1 2" key="1">
    <citation type="submission" date="2016-05" db="EMBL/GenBank/DDBJ databases">
        <title>Paenibacillus sp. 1ZS3-15 nov., isolated from the rhizosphere soil.</title>
        <authorList>
            <person name="Zhang X.X."/>
            <person name="Zhang J."/>
        </authorList>
    </citation>
    <scope>NUCLEOTIDE SEQUENCE [LARGE SCALE GENOMIC DNA]</scope>
    <source>
        <strain evidence="1 2">1ZS3-15</strain>
    </source>
</reference>
<organism evidence="1 2">
    <name type="scientific">Paenibacillus oryzisoli</name>
    <dbReference type="NCBI Taxonomy" id="1850517"/>
    <lineage>
        <taxon>Bacteria</taxon>
        <taxon>Bacillati</taxon>
        <taxon>Bacillota</taxon>
        <taxon>Bacilli</taxon>
        <taxon>Bacillales</taxon>
        <taxon>Paenibacillaceae</taxon>
        <taxon>Paenibacillus</taxon>
    </lineage>
</organism>
<gene>
    <name evidence="1" type="ORF">A8708_04445</name>
</gene>
<evidence type="ECO:0000313" key="2">
    <source>
        <dbReference type="Proteomes" id="UP000078454"/>
    </source>
</evidence>